<proteinExistence type="inferred from homology"/>
<dbReference type="Pfam" id="PF01048">
    <property type="entry name" value="PNP_UDP_1"/>
    <property type="match status" value="1"/>
</dbReference>
<evidence type="ECO:0000259" key="11">
    <source>
        <dbReference type="Pfam" id="PF01048"/>
    </source>
</evidence>
<evidence type="ECO:0000256" key="8">
    <source>
        <dbReference type="ARBA" id="ARBA00022679"/>
    </source>
</evidence>
<dbReference type="KEGG" id="fsa:C5Q98_02035"/>
<comment type="subcellular location">
    <subcellularLocation>
        <location evidence="1">Cytoplasm</location>
    </subcellularLocation>
</comment>
<comment type="pathway">
    <text evidence="2 10">Pyrimidine metabolism; UMP biosynthesis via salvage pathway; uracil from uridine (phosphorylase route): step 1/1.</text>
</comment>
<dbReference type="GO" id="GO:0004850">
    <property type="term" value="F:uridine phosphorylase activity"/>
    <property type="evidence" value="ECO:0007669"/>
    <property type="project" value="UniProtKB-EC"/>
</dbReference>
<dbReference type="GO" id="GO:0009164">
    <property type="term" value="P:nucleoside catabolic process"/>
    <property type="evidence" value="ECO:0007669"/>
    <property type="project" value="UniProtKB-ARBA"/>
</dbReference>
<reference evidence="13" key="1">
    <citation type="submission" date="2018-02" db="EMBL/GenBank/DDBJ databases">
        <authorList>
            <person name="Holder M.E."/>
            <person name="Ajami N.J."/>
            <person name="Petrosino J.F."/>
        </authorList>
    </citation>
    <scope>NUCLEOTIDE SEQUENCE [LARGE SCALE GENOMIC DNA]</scope>
    <source>
        <strain evidence="13">CCUG 47711</strain>
    </source>
</reference>
<sequence length="257" mass="28238">MSKMYHIGLEDSLNVKYAILPGDPGRVEKIAEYLDEPQKIAESREYTSYVGHLDGEKVLVMSTGMGGPSTAIAIEELAQIGVTTCIRVGSTGGIDLKVKGGDLVIANSTIRMEGTSKEYVPIEFPATANFEVTLTLIKAAQKSNRNFHVGTIHTKDSFYGQHSPERMPVSYELLNKWEAWKKAGTLASEMECAALFTVSQVLGIRSGAVLHVLWNKDRVKAGMEDNETHDMSEAIKVSIEAIRLLIESDKSGKKIYE</sequence>
<evidence type="ECO:0000256" key="2">
    <source>
        <dbReference type="ARBA" id="ARBA00004825"/>
    </source>
</evidence>
<comment type="similarity">
    <text evidence="3 10">Belongs to the PNP/UDP phosphorylase family.</text>
</comment>
<dbReference type="RefSeq" id="WP_106012070.1">
    <property type="nucleotide sequence ID" value="NZ_CP027226.1"/>
</dbReference>
<gene>
    <name evidence="12" type="primary">udp</name>
    <name evidence="12" type="ORF">C5Q98_02035</name>
</gene>
<evidence type="ECO:0000256" key="10">
    <source>
        <dbReference type="RuleBase" id="RU361131"/>
    </source>
</evidence>
<organism evidence="12 13">
    <name type="scientific">Fastidiosipila sanguinis</name>
    <dbReference type="NCBI Taxonomy" id="236753"/>
    <lineage>
        <taxon>Bacteria</taxon>
        <taxon>Bacillati</taxon>
        <taxon>Bacillota</taxon>
        <taxon>Clostridia</taxon>
        <taxon>Eubacteriales</taxon>
        <taxon>Oscillospiraceae</taxon>
        <taxon>Fastidiosipila</taxon>
    </lineage>
</organism>
<dbReference type="PANTHER" id="PTHR43691:SF11">
    <property type="entry name" value="FI09636P-RELATED"/>
    <property type="match status" value="1"/>
</dbReference>
<dbReference type="NCBIfam" id="TIGR01718">
    <property type="entry name" value="Uridine-psphlse"/>
    <property type="match status" value="1"/>
</dbReference>
<evidence type="ECO:0000256" key="1">
    <source>
        <dbReference type="ARBA" id="ARBA00004496"/>
    </source>
</evidence>
<dbReference type="InterPro" id="IPR018016">
    <property type="entry name" value="Nucleoside_phosphorylase_CS"/>
</dbReference>
<dbReference type="AlphaFoldDB" id="A0A2S0KM47"/>
<evidence type="ECO:0000256" key="4">
    <source>
        <dbReference type="ARBA" id="ARBA00011888"/>
    </source>
</evidence>
<protein>
    <recommendedName>
        <fullName evidence="5 10">Uridine phosphorylase</fullName>
        <ecNumber evidence="4 10">2.4.2.3</ecNumber>
    </recommendedName>
</protein>
<dbReference type="SUPFAM" id="SSF53167">
    <property type="entry name" value="Purine and uridine phosphorylases"/>
    <property type="match status" value="1"/>
</dbReference>
<dbReference type="PANTHER" id="PTHR43691">
    <property type="entry name" value="URIDINE PHOSPHORYLASE"/>
    <property type="match status" value="1"/>
</dbReference>
<dbReference type="UniPathway" id="UPA00574">
    <property type="reaction ID" value="UER00633"/>
</dbReference>
<dbReference type="InterPro" id="IPR035994">
    <property type="entry name" value="Nucleoside_phosphorylase_sf"/>
</dbReference>
<evidence type="ECO:0000313" key="12">
    <source>
        <dbReference type="EMBL" id="AVM42084.1"/>
    </source>
</evidence>
<name>A0A2S0KM47_9FIRM</name>
<accession>A0A2S0KM47</accession>
<dbReference type="InterPro" id="IPR010058">
    <property type="entry name" value="Uridine_phosphorylase"/>
</dbReference>
<evidence type="ECO:0000256" key="6">
    <source>
        <dbReference type="ARBA" id="ARBA00022490"/>
    </source>
</evidence>
<dbReference type="EC" id="2.4.2.3" evidence="4 10"/>
<feature type="domain" description="Nucleoside phosphorylase" evidence="11">
    <location>
        <begin position="16"/>
        <end position="229"/>
    </location>
</feature>
<keyword evidence="13" id="KW-1185">Reference proteome</keyword>
<dbReference type="InterPro" id="IPR000845">
    <property type="entry name" value="Nucleoside_phosphorylase_d"/>
</dbReference>
<dbReference type="GO" id="GO:0009166">
    <property type="term" value="P:nucleotide catabolic process"/>
    <property type="evidence" value="ECO:0007669"/>
    <property type="project" value="InterPro"/>
</dbReference>
<keyword evidence="8 10" id="KW-0808">Transferase</keyword>
<dbReference type="EMBL" id="CP027226">
    <property type="protein sequence ID" value="AVM42084.1"/>
    <property type="molecule type" value="Genomic_DNA"/>
</dbReference>
<evidence type="ECO:0000256" key="3">
    <source>
        <dbReference type="ARBA" id="ARBA00010456"/>
    </source>
</evidence>
<comment type="catalytic activity">
    <reaction evidence="9 10">
        <text>uridine + phosphate = alpha-D-ribose 1-phosphate + uracil</text>
        <dbReference type="Rhea" id="RHEA:24388"/>
        <dbReference type="ChEBI" id="CHEBI:16704"/>
        <dbReference type="ChEBI" id="CHEBI:17568"/>
        <dbReference type="ChEBI" id="CHEBI:43474"/>
        <dbReference type="ChEBI" id="CHEBI:57720"/>
        <dbReference type="EC" id="2.4.2.3"/>
    </reaction>
</comment>
<keyword evidence="7 10" id="KW-0328">Glycosyltransferase</keyword>
<evidence type="ECO:0000313" key="13">
    <source>
        <dbReference type="Proteomes" id="UP000237947"/>
    </source>
</evidence>
<evidence type="ECO:0000256" key="9">
    <source>
        <dbReference type="ARBA" id="ARBA00048447"/>
    </source>
</evidence>
<dbReference type="GO" id="GO:0005829">
    <property type="term" value="C:cytosol"/>
    <property type="evidence" value="ECO:0007669"/>
    <property type="project" value="TreeGrafter"/>
</dbReference>
<comment type="function">
    <text evidence="10">Catalyzes the reversible phosphorylytic cleavage of uridine to uracil and ribose-1-phosphate.</text>
</comment>
<dbReference type="Proteomes" id="UP000237947">
    <property type="component" value="Chromosome"/>
</dbReference>
<dbReference type="OrthoDB" id="9772602at2"/>
<dbReference type="PROSITE" id="PS01232">
    <property type="entry name" value="PNP_UDP_1"/>
    <property type="match status" value="1"/>
</dbReference>
<dbReference type="GO" id="GO:0044206">
    <property type="term" value="P:UMP salvage"/>
    <property type="evidence" value="ECO:0007669"/>
    <property type="project" value="UniProtKB-UniPathway"/>
</dbReference>
<evidence type="ECO:0000256" key="7">
    <source>
        <dbReference type="ARBA" id="ARBA00022676"/>
    </source>
</evidence>
<dbReference type="Gene3D" id="3.40.50.1580">
    <property type="entry name" value="Nucleoside phosphorylase domain"/>
    <property type="match status" value="1"/>
</dbReference>
<keyword evidence="6" id="KW-0963">Cytoplasm</keyword>
<evidence type="ECO:0000256" key="5">
    <source>
        <dbReference type="ARBA" id="ARBA00021980"/>
    </source>
</evidence>
<dbReference type="CDD" id="cd17767">
    <property type="entry name" value="UP_EcUdp-like"/>
    <property type="match status" value="1"/>
</dbReference>